<reference evidence="2" key="1">
    <citation type="submission" date="2023-03" db="EMBL/GenBank/DDBJ databases">
        <title>Massive genome expansion in bonnet fungi (Mycena s.s.) driven by repeated elements and novel gene families across ecological guilds.</title>
        <authorList>
            <consortium name="Lawrence Berkeley National Laboratory"/>
            <person name="Harder C.B."/>
            <person name="Miyauchi S."/>
            <person name="Viragh M."/>
            <person name="Kuo A."/>
            <person name="Thoen E."/>
            <person name="Andreopoulos B."/>
            <person name="Lu D."/>
            <person name="Skrede I."/>
            <person name="Drula E."/>
            <person name="Henrissat B."/>
            <person name="Morin E."/>
            <person name="Kohler A."/>
            <person name="Barry K."/>
            <person name="LaButti K."/>
            <person name="Morin E."/>
            <person name="Salamov A."/>
            <person name="Lipzen A."/>
            <person name="Mereny Z."/>
            <person name="Hegedus B."/>
            <person name="Baldrian P."/>
            <person name="Stursova M."/>
            <person name="Weitz H."/>
            <person name="Taylor A."/>
            <person name="Grigoriev I.V."/>
            <person name="Nagy L.G."/>
            <person name="Martin F."/>
            <person name="Kauserud H."/>
        </authorList>
    </citation>
    <scope>NUCLEOTIDE SEQUENCE</scope>
    <source>
        <strain evidence="2">CBHHK200</strain>
    </source>
</reference>
<accession>A0AAD6XAG4</accession>
<name>A0AAD6XAG4_9AGAR</name>
<comment type="caution">
    <text evidence="2">The sequence shown here is derived from an EMBL/GenBank/DDBJ whole genome shotgun (WGS) entry which is preliminary data.</text>
</comment>
<evidence type="ECO:0000256" key="1">
    <source>
        <dbReference type="SAM" id="MobiDB-lite"/>
    </source>
</evidence>
<dbReference type="Proteomes" id="UP001218188">
    <property type="component" value="Unassembled WGS sequence"/>
</dbReference>
<dbReference type="EMBL" id="JARJCM010000018">
    <property type="protein sequence ID" value="KAJ7041285.1"/>
    <property type="molecule type" value="Genomic_DNA"/>
</dbReference>
<evidence type="ECO:0000313" key="3">
    <source>
        <dbReference type="Proteomes" id="UP001218188"/>
    </source>
</evidence>
<keyword evidence="3" id="KW-1185">Reference proteome</keyword>
<feature type="compositionally biased region" description="Low complexity" evidence="1">
    <location>
        <begin position="292"/>
        <end position="301"/>
    </location>
</feature>
<dbReference type="AlphaFoldDB" id="A0AAD6XAG4"/>
<feature type="region of interest" description="Disordered" evidence="1">
    <location>
        <begin position="269"/>
        <end position="302"/>
    </location>
</feature>
<proteinExistence type="predicted"/>
<sequence>MPPGRKRLDPAVKAERRRASLHRYAEKSARIVKLYVWLQGCACGACAQLLPNHPSYRLRHIVAHASLPLNIGRSNRIELQSVEQTNFGARRNILTTRAWMHSMRRPFANPGPERRRNARALEGEARRSDRIWTTKTNTEDVFRPHCCQSQSQFRLHKHFDPPRRERCPHCCPYCPPHANVPCPMQYDGMPVKIWRDPGPGVQRLFFRNGRSSPHDSPDVVLHPAVLPHQKTYPSYTLPSGVKPLPSASLLLCAPLPFAQALPRICRRRLNADPRLPRRPQNTSSLKKRPPQRRAASSRRGQCLSVPAGRRGVLNVHVSAQLQSLIIPPTTSNE</sequence>
<evidence type="ECO:0000313" key="2">
    <source>
        <dbReference type="EMBL" id="KAJ7041285.1"/>
    </source>
</evidence>
<gene>
    <name evidence="2" type="ORF">C8F04DRAFT_1253348</name>
</gene>
<organism evidence="2 3">
    <name type="scientific">Mycena alexandri</name>
    <dbReference type="NCBI Taxonomy" id="1745969"/>
    <lineage>
        <taxon>Eukaryota</taxon>
        <taxon>Fungi</taxon>
        <taxon>Dikarya</taxon>
        <taxon>Basidiomycota</taxon>
        <taxon>Agaricomycotina</taxon>
        <taxon>Agaricomycetes</taxon>
        <taxon>Agaricomycetidae</taxon>
        <taxon>Agaricales</taxon>
        <taxon>Marasmiineae</taxon>
        <taxon>Mycenaceae</taxon>
        <taxon>Mycena</taxon>
    </lineage>
</organism>
<protein>
    <submittedName>
        <fullName evidence="2">Uncharacterized protein</fullName>
    </submittedName>
</protein>